<keyword evidence="6" id="KW-1185">Reference proteome</keyword>
<gene>
    <name evidence="5" type="ORF">LCER1_G008459</name>
</gene>
<dbReference type="PANTHER" id="PTHR46865">
    <property type="entry name" value="OXIDOREDUCTASE-RELATED"/>
    <property type="match status" value="1"/>
</dbReference>
<evidence type="ECO:0000256" key="3">
    <source>
        <dbReference type="ARBA" id="ARBA00023002"/>
    </source>
</evidence>
<accession>A0A7D8YN20</accession>
<dbReference type="SUPFAM" id="SSF51905">
    <property type="entry name" value="FAD/NAD(P)-binding domain"/>
    <property type="match status" value="1"/>
</dbReference>
<dbReference type="InterPro" id="IPR036188">
    <property type="entry name" value="FAD/NAD-bd_sf"/>
</dbReference>
<dbReference type="EMBL" id="QGMG01001930">
    <property type="protein sequence ID" value="TVY41976.1"/>
    <property type="molecule type" value="Genomic_DNA"/>
</dbReference>
<dbReference type="OrthoDB" id="655030at2759"/>
<feature type="non-terminal residue" evidence="5">
    <location>
        <position position="1"/>
    </location>
</feature>
<keyword evidence="1" id="KW-0285">Flavoprotein</keyword>
<organism evidence="5 6">
    <name type="scientific">Lachnellula cervina</name>
    <dbReference type="NCBI Taxonomy" id="1316786"/>
    <lineage>
        <taxon>Eukaryota</taxon>
        <taxon>Fungi</taxon>
        <taxon>Dikarya</taxon>
        <taxon>Ascomycota</taxon>
        <taxon>Pezizomycotina</taxon>
        <taxon>Leotiomycetes</taxon>
        <taxon>Helotiales</taxon>
        <taxon>Lachnaceae</taxon>
        <taxon>Lachnellula</taxon>
    </lineage>
</organism>
<dbReference type="PRINTS" id="PR00420">
    <property type="entry name" value="RNGMNOXGNASE"/>
</dbReference>
<proteinExistence type="predicted"/>
<keyword evidence="3" id="KW-0560">Oxidoreductase</keyword>
<dbReference type="InterPro" id="IPR002938">
    <property type="entry name" value="FAD-bd"/>
</dbReference>
<dbReference type="InterPro" id="IPR051704">
    <property type="entry name" value="FAD_aromatic-hydroxylase"/>
</dbReference>
<dbReference type="GO" id="GO:0016491">
    <property type="term" value="F:oxidoreductase activity"/>
    <property type="evidence" value="ECO:0007669"/>
    <property type="project" value="UniProtKB-KW"/>
</dbReference>
<feature type="domain" description="FAD-binding" evidence="4">
    <location>
        <begin position="97"/>
        <end position="296"/>
    </location>
</feature>
<dbReference type="PANTHER" id="PTHR46865:SF2">
    <property type="entry name" value="MONOOXYGENASE"/>
    <property type="match status" value="1"/>
</dbReference>
<dbReference type="Pfam" id="PF01494">
    <property type="entry name" value="FAD_binding_3"/>
    <property type="match status" value="1"/>
</dbReference>
<keyword evidence="2" id="KW-0274">FAD</keyword>
<reference evidence="5 6" key="1">
    <citation type="submission" date="2018-05" db="EMBL/GenBank/DDBJ databases">
        <title>Whole genome sequencing for identification of molecular markers to develop diagnostic detection tools for the regulated plant pathogen Lachnellula willkommii.</title>
        <authorList>
            <person name="Giroux E."/>
            <person name="Bilodeau G."/>
        </authorList>
    </citation>
    <scope>NUCLEOTIDE SEQUENCE [LARGE SCALE GENOMIC DNA]</scope>
    <source>
        <strain evidence="5 6">CBS 625.97</strain>
    </source>
</reference>
<evidence type="ECO:0000256" key="2">
    <source>
        <dbReference type="ARBA" id="ARBA00022827"/>
    </source>
</evidence>
<dbReference type="Gene3D" id="3.30.9.10">
    <property type="entry name" value="D-Amino Acid Oxidase, subunit A, domain 2"/>
    <property type="match status" value="1"/>
</dbReference>
<sequence length="363" mass="40387">KRMGIFDIMREKSSQEEGVKFVDGKNRAYAEFGVDASGEGDSMTCDIEILRGELAKILFDVTKDDVEYIFGDVVERLEETEKEIVVGFAKGTPERAFDLVVGADGIGSSIRGMVFGRDELSVRSLNAYISYFSIPKTDIDTLWSRVHWIKGGRNMVMRPDNMGRTRAFLSLIAYSKSDERLAQLDKAAREGIPEQKAVVQELFQDGDWEMQRILKGMHESDDFYMQYIGQVRLDRWSSGRVTVVGDAGYAASPFSGMGTSLAFLGAYVLAGEISRQPNNIPAALKSYERVLRPHVESIQNLPPGIPWIVNPQSALGVKVLNTFLWGFGLLSKIGVVTLVSKIAAYLPVGGKPFKLPEYEAFRE</sequence>
<evidence type="ECO:0000313" key="5">
    <source>
        <dbReference type="EMBL" id="TVY41976.1"/>
    </source>
</evidence>
<protein>
    <recommendedName>
        <fullName evidence="4">FAD-binding domain-containing protein</fullName>
    </recommendedName>
</protein>
<dbReference type="Gene3D" id="3.50.50.60">
    <property type="entry name" value="FAD/NAD(P)-binding domain"/>
    <property type="match status" value="1"/>
</dbReference>
<evidence type="ECO:0000256" key="1">
    <source>
        <dbReference type="ARBA" id="ARBA00022630"/>
    </source>
</evidence>
<dbReference type="AlphaFoldDB" id="A0A7D8YN20"/>
<evidence type="ECO:0000259" key="4">
    <source>
        <dbReference type="Pfam" id="PF01494"/>
    </source>
</evidence>
<dbReference type="GO" id="GO:0071949">
    <property type="term" value="F:FAD binding"/>
    <property type="evidence" value="ECO:0007669"/>
    <property type="project" value="InterPro"/>
</dbReference>
<evidence type="ECO:0000313" key="6">
    <source>
        <dbReference type="Proteomes" id="UP000481288"/>
    </source>
</evidence>
<comment type="caution">
    <text evidence="5">The sequence shown here is derived from an EMBL/GenBank/DDBJ whole genome shotgun (WGS) entry which is preliminary data.</text>
</comment>
<dbReference type="Proteomes" id="UP000481288">
    <property type="component" value="Unassembled WGS sequence"/>
</dbReference>
<name>A0A7D8YN20_9HELO</name>